<dbReference type="InterPro" id="IPR051805">
    <property type="entry name" value="Dehydratase_Activator_Redct"/>
</dbReference>
<dbReference type="Pfam" id="PF01869">
    <property type="entry name" value="BcrAD_BadFG"/>
    <property type="match status" value="2"/>
</dbReference>
<dbReference type="InterPro" id="IPR002731">
    <property type="entry name" value="ATPase_BadF"/>
</dbReference>
<sequence>MSLTQNASSVRVDETFDSRARTLSLGLDVGSTTVKAVVLDGKEILFSDYRRHNADVRGELAKLLSDVEKEFPGDAVKVAMTGSGGLGVAKAMGIQFSQEVITATEAIEQLNPDVDVIIELGGEDAKITYLHPTPEQRMNGTCAGGTGAFIDQMATLLKVSTGEMNELAAGYKNLYPIASRCGVFAKTDVQPLLNQGAAHEDIAASIFQAVATQTVSGLACGRPIRGTVIFLGGPLHFLPELRAAFKRALGDNVDRFVTPENGQLYVAIGAALLAEGPALSLGHLAKELQSANDVSMATNTMRPLFIDQNERDEFDARHSKARVDFAAMDDVTGPLWLGIDAGSTTIKSVLLDSRDRIVHQTYGSNEGDPTSAAVKIAKDIYAALPEGAYIGRACVTGYGEDLVKAALHADEGVIETMAHYRAAKHLNPDVTSVVDIGGQDMKYLRIRNNAVDSISVNEACSSGCGSFLQTFAETMGTDVINFAKVGTQAKAPVDLGSRCTVFMNSSVKQAQKEGAEIGDISAGLSYSVVRNALYKVMKLRDTAELGDQVVVQGGTFLNDAVLRAFELLTGVEVTRPNISGLMGAYGAALTAKMHYGEGEHSDMDTRDLDNFEVTASQRTCKLCQNHCKLTITNFDDGSRHVSGNRCERGASLEARPKKSQVPNLYDYKYKRIFGYRRLTDKNATRGAIGVPRALGMYENYPLWFTILTNLGFKVMLSGRSSHDLFQAGMESIPSENVCYPAKLAHGHVEWLLDKGVDTIFMPCVSYERRQFSDADNNYNCPIVAFYPQVLAKNMEHLQRDGVRFMTPFVNLDNPEKLPERLVEIFADWGVSLPEAKAAVAAGYEEMGNVYADIKAEGDRALQYAREHGLRVIVLAGRPYHIDPEINHGIPEVIQTLGMVVVSEDALTSGLAESTLPRPLRVRDQWVYHTRLYESANIVSTEPDMSLVQLNSFGCGLDAVTTDQVQEILEAAGDVYTVLKIDEVSNLGAARIRLRSLKAALAERTPSSAEIDTTGQDSQPIFGIAERDTHTVYVPQMAPIHFRMLAPVMSCSGLNVEVLEHASREDIEVGLKHVNNDACYPAIMVIGQLVNKFLTGGADPDKSTVAITQTGGMCRATNYVGMLRKALKDAGYPQVPVLAISAQGIEQNPGFKITLPMMHRGLQALTLGDLLQNVLLRVRPYEREEGSAMELYRRWDAITREFFANSGYSKTLGRRVGYNWMIKNIVREFDELPLLNIERKPRVGVVGEILVKFQPDANNDAVRVIEDEGCEAVLPGLSAFFLQSMATGDFQRDNFGLGTTKSRLSKKFGIWLIEQYEKPMRAALAATNGKFDVPGTIEELAEKAQRVISLGTQAGEGWLLVGEIVELIEHGTPNVICAQPFACLPNHVIGRGMFKELRAQYPQANLVSIDYDPGASEVNQLNRIKLMIATAHKAVGTKATLADWSDGDEFTGVVEQPVLGGVSERAANAMRSLGITVVGQKSEGCCSSDCECS</sequence>
<evidence type="ECO:0000259" key="1">
    <source>
        <dbReference type="Pfam" id="PF01869"/>
    </source>
</evidence>
<keyword evidence="4" id="KW-1185">Reference proteome</keyword>
<comment type="caution">
    <text evidence="3">The sequence shown here is derived from an EMBL/GenBank/DDBJ whole genome shotgun (WGS) entry which is preliminary data.</text>
</comment>
<dbReference type="SUPFAM" id="SSF53067">
    <property type="entry name" value="Actin-like ATPase domain"/>
    <property type="match status" value="2"/>
</dbReference>
<dbReference type="Gene3D" id="3.30.420.40">
    <property type="match status" value="4"/>
</dbReference>
<dbReference type="PANTHER" id="PTHR32329:SF4">
    <property type="entry name" value="ACTIVATOR OF 2-HYDROXYACYL-COA DEHYDRATASE"/>
    <property type="match status" value="1"/>
</dbReference>
<name>S2W3V7_9ACTN</name>
<gene>
    <name evidence="3" type="ORF">HMPREF9306_00256</name>
</gene>
<dbReference type="InterPro" id="IPR043129">
    <property type="entry name" value="ATPase_NBD"/>
</dbReference>
<dbReference type="RefSeq" id="WP_016455113.1">
    <property type="nucleotide sequence ID" value="NZ_KE150269.1"/>
</dbReference>
<feature type="domain" description="ATPase BadF/BadG/BcrA/BcrD type" evidence="1">
    <location>
        <begin position="25"/>
        <end position="274"/>
    </location>
</feature>
<dbReference type="InterPro" id="IPR018709">
    <property type="entry name" value="CoA_activase_DUF2229"/>
</dbReference>
<evidence type="ECO:0000313" key="4">
    <source>
        <dbReference type="Proteomes" id="UP000014417"/>
    </source>
</evidence>
<feature type="domain" description="ATPase BadF/BadG/BcrA/BcrD type" evidence="1">
    <location>
        <begin position="337"/>
        <end position="591"/>
    </location>
</feature>
<dbReference type="Pfam" id="PF09989">
    <property type="entry name" value="DUF2229"/>
    <property type="match status" value="1"/>
</dbReference>
<reference evidence="3 4" key="1">
    <citation type="submission" date="2013-04" db="EMBL/GenBank/DDBJ databases">
        <title>The Genome Sequence of Propionimicrobium lymphophilum ACS-093-V-SCH5.</title>
        <authorList>
            <consortium name="The Broad Institute Genomics Platform"/>
            <person name="Earl A."/>
            <person name="Ward D."/>
            <person name="Feldgarden M."/>
            <person name="Gevers D."/>
            <person name="Saerens B."/>
            <person name="Vaneechoutte M."/>
            <person name="Walker B."/>
            <person name="Young S."/>
            <person name="Zeng Q."/>
            <person name="Gargeya S."/>
            <person name="Fitzgerald M."/>
            <person name="Haas B."/>
            <person name="Abouelleil A."/>
            <person name="Allen A.W."/>
            <person name="Alvarado L."/>
            <person name="Arachchi H.M."/>
            <person name="Berlin A.M."/>
            <person name="Chapman S.B."/>
            <person name="Gainer-Dewar J."/>
            <person name="Goldberg J."/>
            <person name="Griggs A."/>
            <person name="Gujja S."/>
            <person name="Hansen M."/>
            <person name="Howarth C."/>
            <person name="Imamovic A."/>
            <person name="Ireland A."/>
            <person name="Larimer J."/>
            <person name="McCowan C."/>
            <person name="Murphy C."/>
            <person name="Pearson M."/>
            <person name="Poon T.W."/>
            <person name="Priest M."/>
            <person name="Roberts A."/>
            <person name="Saif S."/>
            <person name="Shea T."/>
            <person name="Sisk P."/>
            <person name="Sykes S."/>
            <person name="Wortman J."/>
            <person name="Nusbaum C."/>
            <person name="Birren B."/>
        </authorList>
    </citation>
    <scope>NUCLEOTIDE SEQUENCE [LARGE SCALE GENOMIC DNA]</scope>
    <source>
        <strain evidence="3 4">ACS-093-V-SCH5</strain>
    </source>
</reference>
<evidence type="ECO:0000313" key="3">
    <source>
        <dbReference type="EMBL" id="EPD33841.1"/>
    </source>
</evidence>
<dbReference type="Proteomes" id="UP000014417">
    <property type="component" value="Unassembled WGS sequence"/>
</dbReference>
<feature type="domain" description="DUF2229" evidence="2">
    <location>
        <begin position="688"/>
        <end position="906"/>
    </location>
</feature>
<evidence type="ECO:0008006" key="5">
    <source>
        <dbReference type="Google" id="ProtNLM"/>
    </source>
</evidence>
<accession>S2W3V7</accession>
<dbReference type="PATRIC" id="fig|883161.3.peg.259"/>
<dbReference type="STRING" id="883161.HMPREF9306_00256"/>
<proteinExistence type="predicted"/>
<protein>
    <recommendedName>
        <fullName evidence="5">CoA-substrate-specific enzyme activase</fullName>
    </recommendedName>
</protein>
<organism evidence="3 4">
    <name type="scientific">Propionimicrobium lymphophilum ACS-093-V-SCH5</name>
    <dbReference type="NCBI Taxonomy" id="883161"/>
    <lineage>
        <taxon>Bacteria</taxon>
        <taxon>Bacillati</taxon>
        <taxon>Actinomycetota</taxon>
        <taxon>Actinomycetes</taxon>
        <taxon>Propionibacteriales</taxon>
        <taxon>Propionibacteriaceae</taxon>
        <taxon>Propionimicrobium</taxon>
    </lineage>
</organism>
<dbReference type="PANTHER" id="PTHR32329">
    <property type="entry name" value="BIFUNCTIONAL PROTEIN [INCLUDES 2-HYDROXYACYL-COA DEHYDRATASE (N-TER) AND ITS ACTIVATOR DOMAIN (C_TERM)-RELATED"/>
    <property type="match status" value="1"/>
</dbReference>
<dbReference type="HOGENOM" id="CLU_002393_1_0_11"/>
<dbReference type="CDD" id="cd24035">
    <property type="entry name" value="ASKHA_NBD_O66634-like_rpt2"/>
    <property type="match status" value="1"/>
</dbReference>
<evidence type="ECO:0000259" key="2">
    <source>
        <dbReference type="Pfam" id="PF09989"/>
    </source>
</evidence>
<dbReference type="CDD" id="cd24034">
    <property type="entry name" value="ASKHA_NBD_O66634-like_rpt1"/>
    <property type="match status" value="1"/>
</dbReference>
<dbReference type="EMBL" id="AGZR01000003">
    <property type="protein sequence ID" value="EPD33841.1"/>
    <property type="molecule type" value="Genomic_DNA"/>
</dbReference>